<comment type="caution">
    <text evidence="8">The sequence shown here is derived from an EMBL/GenBank/DDBJ whole genome shotgun (WGS) entry which is preliminary data.</text>
</comment>
<dbReference type="Gene3D" id="2.120.10.30">
    <property type="entry name" value="TolB, C-terminal domain"/>
    <property type="match status" value="1"/>
</dbReference>
<dbReference type="PANTHER" id="PTHR42776">
    <property type="entry name" value="SERINE PEPTIDASE S9 FAMILY MEMBER"/>
    <property type="match status" value="1"/>
</dbReference>
<dbReference type="Proteomes" id="UP000652231">
    <property type="component" value="Unassembled WGS sequence"/>
</dbReference>
<keyword evidence="3 6" id="KW-0732">Signal</keyword>
<feature type="chain" id="PRO_5035274029" evidence="6">
    <location>
        <begin position="23"/>
        <end position="637"/>
    </location>
</feature>
<organism evidence="8 9">
    <name type="scientific">Planktosalinus lacus</name>
    <dbReference type="NCBI Taxonomy" id="1526573"/>
    <lineage>
        <taxon>Bacteria</taxon>
        <taxon>Pseudomonadati</taxon>
        <taxon>Bacteroidota</taxon>
        <taxon>Flavobacteriia</taxon>
        <taxon>Flavobacteriales</taxon>
        <taxon>Flavobacteriaceae</taxon>
        <taxon>Planktosalinus</taxon>
    </lineage>
</organism>
<evidence type="ECO:0000256" key="2">
    <source>
        <dbReference type="ARBA" id="ARBA00022670"/>
    </source>
</evidence>
<dbReference type="Pfam" id="PF00326">
    <property type="entry name" value="Peptidase_S9"/>
    <property type="match status" value="1"/>
</dbReference>
<keyword evidence="5" id="KW-0720">Serine protease</keyword>
<dbReference type="InterPro" id="IPR011659">
    <property type="entry name" value="WD40"/>
</dbReference>
<sequence>MNTMKNFSILLLLVFSLGTLTAQNVMTPEKLWELGRVSALGVSKDGNQLVYRVSTPSVEKNNFNTTYYTVPVSGGGATKIEDHKSFLRDQKLSPDGRHVLYHEAVKVEKVLGKDYYPEMEDANVLIYNALDYRHWDTYNEGKFNHVFYKENKEGAEGIDIMKDEPYHTPMKPFGGEADYIWNPDGTKIIYVSKKLTGTQYANSTNSDLYEYELNTGQTKNLTADNHGYDKYPAFSPDGHLTWLQMKRDGYESDKNDVIVRHNGMEMNLTAGWDGTVNSFKWSPDGSKIYFVAPSGGTVNLYEVNFPGNTKRAIIVNEVAKGDFDITGIVGFSKGQIILTRTDFNHATEVFSFDLKNKEWLQLTHVNTALYDSIDLSTAERKFVKTTDGKEMLVWVIYPPNFDATKKYPTLLYLQGGPQGALTQFYSYRWNFQVMAAQGYIVVAPNRRGMPGHGVEWNEQISKDWGGQAMDDYLSAIDALCKETYVDDTRVGAVGASFGGYSAFQLAGMHNNRFKTFISHAGVFNLESMYGTTEELFFVNWDIGGPYWDIDNKAAQKSYSEFNPITNVGKWNTPMLIIQGAKDYRVPVGQSQEAFQVLQQKGIKSRFVLFPEENHWILSPQNGMVWQREFFRWLKETL</sequence>
<dbReference type="GO" id="GO:0004252">
    <property type="term" value="F:serine-type endopeptidase activity"/>
    <property type="evidence" value="ECO:0007669"/>
    <property type="project" value="TreeGrafter"/>
</dbReference>
<feature type="signal peptide" evidence="6">
    <location>
        <begin position="1"/>
        <end position="22"/>
    </location>
</feature>
<keyword evidence="4" id="KW-0378">Hydrolase</keyword>
<keyword evidence="9" id="KW-1185">Reference proteome</keyword>
<dbReference type="AlphaFoldDB" id="A0A8J2V8U2"/>
<proteinExistence type="inferred from homology"/>
<name>A0A8J2V8U2_9FLAO</name>
<protein>
    <submittedName>
        <fullName evidence="8">Peptidase S9</fullName>
    </submittedName>
</protein>
<dbReference type="InterPro" id="IPR029058">
    <property type="entry name" value="AB_hydrolase_fold"/>
</dbReference>
<dbReference type="GO" id="GO:0006508">
    <property type="term" value="P:proteolysis"/>
    <property type="evidence" value="ECO:0007669"/>
    <property type="project" value="UniProtKB-KW"/>
</dbReference>
<evidence type="ECO:0000256" key="4">
    <source>
        <dbReference type="ARBA" id="ARBA00022801"/>
    </source>
</evidence>
<dbReference type="InterPro" id="IPR001375">
    <property type="entry name" value="Peptidase_S9_cat"/>
</dbReference>
<dbReference type="InterPro" id="IPR011042">
    <property type="entry name" value="6-blade_b-propeller_TolB-like"/>
</dbReference>
<accession>A0A8J2V8U2</accession>
<comment type="similarity">
    <text evidence="1">Belongs to the peptidase S9C family.</text>
</comment>
<gene>
    <name evidence="8" type="primary">pop</name>
    <name evidence="8" type="ORF">GCM10011312_12140</name>
</gene>
<dbReference type="PANTHER" id="PTHR42776:SF13">
    <property type="entry name" value="DIPEPTIDYL-PEPTIDASE 5"/>
    <property type="match status" value="1"/>
</dbReference>
<evidence type="ECO:0000313" key="9">
    <source>
        <dbReference type="Proteomes" id="UP000652231"/>
    </source>
</evidence>
<reference evidence="8" key="1">
    <citation type="journal article" date="2014" name="Int. J. Syst. Evol. Microbiol.">
        <title>Complete genome sequence of Corynebacterium casei LMG S-19264T (=DSM 44701T), isolated from a smear-ripened cheese.</title>
        <authorList>
            <consortium name="US DOE Joint Genome Institute (JGI-PGF)"/>
            <person name="Walter F."/>
            <person name="Albersmeier A."/>
            <person name="Kalinowski J."/>
            <person name="Ruckert C."/>
        </authorList>
    </citation>
    <scope>NUCLEOTIDE SEQUENCE</scope>
    <source>
        <strain evidence="8">CGMCC 1.12924</strain>
    </source>
</reference>
<dbReference type="FunFam" id="3.40.50.1820:FF:000028">
    <property type="entry name" value="S9 family peptidase"/>
    <property type="match status" value="1"/>
</dbReference>
<dbReference type="SUPFAM" id="SSF82171">
    <property type="entry name" value="DPP6 N-terminal domain-like"/>
    <property type="match status" value="1"/>
</dbReference>
<reference evidence="8" key="2">
    <citation type="submission" date="2020-09" db="EMBL/GenBank/DDBJ databases">
        <authorList>
            <person name="Sun Q."/>
            <person name="Zhou Y."/>
        </authorList>
    </citation>
    <scope>NUCLEOTIDE SEQUENCE</scope>
    <source>
        <strain evidence="8">CGMCC 1.12924</strain>
    </source>
</reference>
<feature type="domain" description="Peptidase S9 prolyl oligopeptidase catalytic" evidence="7">
    <location>
        <begin position="426"/>
        <end position="637"/>
    </location>
</feature>
<evidence type="ECO:0000256" key="1">
    <source>
        <dbReference type="ARBA" id="ARBA00010040"/>
    </source>
</evidence>
<dbReference type="SUPFAM" id="SSF53474">
    <property type="entry name" value="alpha/beta-Hydrolases"/>
    <property type="match status" value="1"/>
</dbReference>
<evidence type="ECO:0000259" key="7">
    <source>
        <dbReference type="Pfam" id="PF00326"/>
    </source>
</evidence>
<dbReference type="Gene3D" id="3.40.50.1820">
    <property type="entry name" value="alpha/beta hydrolase"/>
    <property type="match status" value="1"/>
</dbReference>
<evidence type="ECO:0000256" key="6">
    <source>
        <dbReference type="SAM" id="SignalP"/>
    </source>
</evidence>
<dbReference type="Pfam" id="PF07676">
    <property type="entry name" value="PD40"/>
    <property type="match status" value="1"/>
</dbReference>
<keyword evidence="2" id="KW-0645">Protease</keyword>
<evidence type="ECO:0000256" key="5">
    <source>
        <dbReference type="ARBA" id="ARBA00022825"/>
    </source>
</evidence>
<dbReference type="EMBL" id="BMGK01000004">
    <property type="protein sequence ID" value="GGD89843.1"/>
    <property type="molecule type" value="Genomic_DNA"/>
</dbReference>
<evidence type="ECO:0000313" key="8">
    <source>
        <dbReference type="EMBL" id="GGD89843.1"/>
    </source>
</evidence>
<evidence type="ECO:0000256" key="3">
    <source>
        <dbReference type="ARBA" id="ARBA00022729"/>
    </source>
</evidence>